<dbReference type="EMBL" id="BLQM01000139">
    <property type="protein sequence ID" value="GMH68392.1"/>
    <property type="molecule type" value="Genomic_DNA"/>
</dbReference>
<dbReference type="SMART" id="SM00233">
    <property type="entry name" value="PH"/>
    <property type="match status" value="3"/>
</dbReference>
<evidence type="ECO:0000256" key="3">
    <source>
        <dbReference type="SAM" id="MobiDB-lite"/>
    </source>
</evidence>
<dbReference type="Pfam" id="PF06046">
    <property type="entry name" value="Sec6"/>
    <property type="match status" value="1"/>
</dbReference>
<reference evidence="6" key="1">
    <citation type="journal article" date="2023" name="Commun. Biol.">
        <title>Genome analysis of Parmales, the sister group of diatoms, reveals the evolutionary specialization of diatoms from phago-mixotrophs to photoautotrophs.</title>
        <authorList>
            <person name="Ban H."/>
            <person name="Sato S."/>
            <person name="Yoshikawa S."/>
            <person name="Yamada K."/>
            <person name="Nakamura Y."/>
            <person name="Ichinomiya M."/>
            <person name="Sato N."/>
            <person name="Blanc-Mathieu R."/>
            <person name="Endo H."/>
            <person name="Kuwata A."/>
            <person name="Ogata H."/>
        </authorList>
    </citation>
    <scope>NUCLEOTIDE SEQUENCE [LARGE SCALE GENOMIC DNA]</scope>
</reference>
<feature type="region of interest" description="Disordered" evidence="3">
    <location>
        <begin position="1300"/>
        <end position="1377"/>
    </location>
</feature>
<dbReference type="Proteomes" id="UP001162640">
    <property type="component" value="Unassembled WGS sequence"/>
</dbReference>
<dbReference type="CDD" id="cd00821">
    <property type="entry name" value="PH"/>
    <property type="match status" value="1"/>
</dbReference>
<keyword evidence="2" id="KW-0597">Phosphoprotein</keyword>
<feature type="domain" description="PH" evidence="4">
    <location>
        <begin position="250"/>
        <end position="348"/>
    </location>
</feature>
<dbReference type="InterPro" id="IPR011993">
    <property type="entry name" value="PH-like_dom_sf"/>
</dbReference>
<dbReference type="PANTHER" id="PTHR22902">
    <property type="entry name" value="SESQUIPEDALIAN"/>
    <property type="match status" value="1"/>
</dbReference>
<sequence length="1377" mass="155599">MQSESAEQRHTLSNTLAHAIAGNSRAIVKGKNIARRSVFAKDSTRLSDIKGYLLKKSSKGVYQRRFFYLNNAYLIYKQKESTRLSDIKGYLLKKSSKGVYQRRFFYLNNAYLIYKQKESSKKLDAVIDLRNCVAAQLLDRHGEMKLELLGVDDDVEVNANPNQSNGMSFHYFLKAKDNKDATKWVNNIKLRMQYYDKLDSAGQSEIAEIFHEEERRDTTHFHQQQEPTHGILARRLTTDYAMIEDAEDGEVNFEGWLWKKSPSKWVKYQERYCLLSRGVLSYYKSSEPGKPAQGAVSMSSCQYIRLFEDSPACVEFEVKVSSGRTFLFKAETPHNCAAWVQALKDAKQTDAIVQEELETVRVRAISPPSIINFDKLGKNEEQRRQQTMNELEQLFPEDSLPEQTIAACTEAVVFLKNIEKDCRADLSIGKPCRPDVLKHYLQLYMAKMEAEVLPLLEEKSHSATLSDESYNAIEDVDVDNAFKRAEALSRKYLKTKQRATRNRSVGKKTIASTAAIVEKKLSGFDKWLFGDDIKQQELRASENPDESTEIDPQPQFEEDEDPPVLFTLNMSDLRNLISLMYSYQDLLTTIGIEYKDETFGVSVTNRLWPYLAVVIDAYVEGEDGARRQMQDSAQTCLQQQMQLGSAAVVDIETSNLKFTHTPADLWETLNAHTHIAGLGERNNERLQLKTLTAIAGIVNATVKNIVEDTVKNGKKHGWEYVCAVINDCSQHVESLDSIISLISSEPVRKRLDPIFENLTFQIYESAERCCGVLVSIVYDDLKQHVSSLFDDRISMSSDNHNLTGIVATITDYCEDFKSSLQEFYFVKLNGIFMQTSISIYLSRFVDVVTSNAVKAKTNRFLSTGGLEDDINSWRECFTSYLSGRSIDVPLTVMDCCIKFQCCSEEEISTFGGELVRERGATFGSSVFQCIKCVTMLRKDAIGEPKSEARVAMLRELAEIISEMAKPNKNGDANPELGRDGEIFANAFPVDNKFVKTLTSLKQSFGLRLGKGKSNERDDLFRELEHAAEEDFEDTKALKDHIDVDQAKTNNAAALTHQGSKRRVSGLLEVGLDATRQSELSGIGTLSNTDEVTDLEGWLEKQSPSHNLWQARYFYLKIDSKDKKNGGKFSWHKQPSEKAQKSMFLKDISAEPVIINCPRPLVYNKQLHKTRLRLAEDKDSEDWLPVDCKSDGQDSYEFNIETKTNKKRVIILRSNGEVDEMLKWVNGLTTLYWRFNTFGKDDEGGENGELSPHHDDETFKKEGGDEAPDWNPAEKHQAVKVKKVKRPSIRVDDEIGEILGIDLGEESEDGEGEDKVDSSAVKVEQVLPDLNGSYDDDEEEDAKPKRGRKATLLNKGSELSDGGALKEPPGACPGCVIS</sequence>
<dbReference type="Gene3D" id="1.10.357.50">
    <property type="match status" value="1"/>
</dbReference>
<evidence type="ECO:0000259" key="4">
    <source>
        <dbReference type="PROSITE" id="PS50003"/>
    </source>
</evidence>
<organism evidence="5 6">
    <name type="scientific">Triparma laevis f. inornata</name>
    <dbReference type="NCBI Taxonomy" id="1714386"/>
    <lineage>
        <taxon>Eukaryota</taxon>
        <taxon>Sar</taxon>
        <taxon>Stramenopiles</taxon>
        <taxon>Ochrophyta</taxon>
        <taxon>Bolidophyceae</taxon>
        <taxon>Parmales</taxon>
        <taxon>Triparmaceae</taxon>
        <taxon>Triparma</taxon>
    </lineage>
</organism>
<evidence type="ECO:0000313" key="6">
    <source>
        <dbReference type="Proteomes" id="UP001162640"/>
    </source>
</evidence>
<accession>A0A9W7AFE2</accession>
<dbReference type="GO" id="GO:0000145">
    <property type="term" value="C:exocyst"/>
    <property type="evidence" value="ECO:0007669"/>
    <property type="project" value="InterPro"/>
</dbReference>
<dbReference type="InterPro" id="IPR010326">
    <property type="entry name" value="EXOC3/Sec6"/>
</dbReference>
<dbReference type="GO" id="GO:0042147">
    <property type="term" value="P:retrograde transport, endosome to Golgi"/>
    <property type="evidence" value="ECO:0007669"/>
    <property type="project" value="TreeGrafter"/>
</dbReference>
<dbReference type="GO" id="GO:0006887">
    <property type="term" value="P:exocytosis"/>
    <property type="evidence" value="ECO:0007669"/>
    <property type="project" value="InterPro"/>
</dbReference>
<evidence type="ECO:0000256" key="2">
    <source>
        <dbReference type="ARBA" id="ARBA00022553"/>
    </source>
</evidence>
<evidence type="ECO:0000256" key="1">
    <source>
        <dbReference type="ARBA" id="ARBA00009447"/>
    </source>
</evidence>
<comment type="similarity">
    <text evidence="1">Belongs to the SEC6 family.</text>
</comment>
<dbReference type="PANTHER" id="PTHR22902:SF27">
    <property type="entry name" value="PLECKSTRIN HOMOLOGY DOMAIN-CONTAINING FAMILY A MEMBER 3"/>
    <property type="match status" value="1"/>
</dbReference>
<dbReference type="GO" id="GO:0005829">
    <property type="term" value="C:cytosol"/>
    <property type="evidence" value="ECO:0007669"/>
    <property type="project" value="GOC"/>
</dbReference>
<dbReference type="InterPro" id="IPR045188">
    <property type="entry name" value="Boi1/Boi2-like"/>
</dbReference>
<dbReference type="GO" id="GO:0007032">
    <property type="term" value="P:endosome organization"/>
    <property type="evidence" value="ECO:0007669"/>
    <property type="project" value="TreeGrafter"/>
</dbReference>
<dbReference type="SUPFAM" id="SSF50729">
    <property type="entry name" value="PH domain-like"/>
    <property type="match status" value="3"/>
</dbReference>
<dbReference type="GO" id="GO:0001881">
    <property type="term" value="P:receptor recycling"/>
    <property type="evidence" value="ECO:0007669"/>
    <property type="project" value="TreeGrafter"/>
</dbReference>
<dbReference type="PROSITE" id="PS50003">
    <property type="entry name" value="PH_DOMAIN"/>
    <property type="match status" value="3"/>
</dbReference>
<feature type="domain" description="PH" evidence="4">
    <location>
        <begin position="1091"/>
        <end position="1232"/>
    </location>
</feature>
<dbReference type="Gene3D" id="1.10.357.70">
    <property type="entry name" value="Exocyst complex component Sec6, C-terminal domain"/>
    <property type="match status" value="1"/>
</dbReference>
<proteinExistence type="inferred from homology"/>
<protein>
    <recommendedName>
        <fullName evidence="4">PH domain-containing protein</fullName>
    </recommendedName>
</protein>
<feature type="compositionally biased region" description="Acidic residues" evidence="3">
    <location>
        <begin position="1302"/>
        <end position="1313"/>
    </location>
</feature>
<dbReference type="GO" id="GO:0005802">
    <property type="term" value="C:trans-Golgi network"/>
    <property type="evidence" value="ECO:0007669"/>
    <property type="project" value="TreeGrafter"/>
</dbReference>
<gene>
    <name evidence="5" type="ORF">TL16_g04918</name>
</gene>
<feature type="compositionally biased region" description="Basic and acidic residues" evidence="3">
    <location>
        <begin position="1250"/>
        <end position="1263"/>
    </location>
</feature>
<evidence type="ECO:0000313" key="5">
    <source>
        <dbReference type="EMBL" id="GMH68392.1"/>
    </source>
</evidence>
<feature type="region of interest" description="Disordered" evidence="3">
    <location>
        <begin position="538"/>
        <end position="561"/>
    </location>
</feature>
<dbReference type="GO" id="GO:0055037">
    <property type="term" value="C:recycling endosome"/>
    <property type="evidence" value="ECO:0007669"/>
    <property type="project" value="TreeGrafter"/>
</dbReference>
<dbReference type="InterPro" id="IPR042532">
    <property type="entry name" value="EXOC3/Sec6_C"/>
</dbReference>
<comment type="caution">
    <text evidence="5">The sequence shown here is derived from an EMBL/GenBank/DDBJ whole genome shotgun (WGS) entry which is preliminary data.</text>
</comment>
<name>A0A9W7AFE2_9STRA</name>
<dbReference type="GO" id="GO:0005769">
    <property type="term" value="C:early endosome"/>
    <property type="evidence" value="ECO:0007669"/>
    <property type="project" value="TreeGrafter"/>
</dbReference>
<feature type="region of interest" description="Disordered" evidence="3">
    <location>
        <begin position="1242"/>
        <end position="1278"/>
    </location>
</feature>
<dbReference type="Pfam" id="PF00169">
    <property type="entry name" value="PH"/>
    <property type="match status" value="2"/>
</dbReference>
<feature type="domain" description="PH" evidence="4">
    <location>
        <begin position="46"/>
        <end position="193"/>
    </location>
</feature>
<dbReference type="Gene3D" id="2.30.29.30">
    <property type="entry name" value="Pleckstrin-homology domain (PH domain)/Phosphotyrosine-binding domain (PTB)"/>
    <property type="match status" value="3"/>
</dbReference>
<dbReference type="InterPro" id="IPR001849">
    <property type="entry name" value="PH_domain"/>
</dbReference>